<gene>
    <name evidence="3" type="ordered locus">BpOF4_16395</name>
</gene>
<keyword evidence="4" id="KW-1185">Reference proteome</keyword>
<dbReference type="Pfam" id="PF13786">
    <property type="entry name" value="DUF4179"/>
    <property type="match status" value="1"/>
</dbReference>
<sequence>MNELEKQLSERKIELQSTTAPPELEGRLRDALSTIPPKKANPLKLMWRLSAAALFFIVLVGYQFNGFAYYGKKFLGFDDLNSGTLNQLNEAGMGQNVDEQIVLEDGSILTIDGVMTDANQLIMYYTVLNEEGLDEESIHTLHLHHISGFLTNSNASSGTSTFNENHTEIKGLMRFDPVSGFAKNLTLTLHEYIEDSPLIEKKITFPYNPNLAMQTQLKQPINETFKVDQGQITFTSITATPTSTFIEGKLNVDNYGRLNQDFAGLELIANGKPVIRSGSSSRSHIRGYTFDIRYDALPENLETLELKMKRFVGYDGLNQRVDLDSFVGETIDLNGKRLRIKEINRAEDELHLIIATEDDILLDGVTLISEEASIPLSTTLNQTYTADENGHEWKLRTLVFKTAGDADALHIEGMHFMKEYDLSVEIPIK</sequence>
<dbReference type="Gene3D" id="2.60.40.1630">
    <property type="entry name" value="bacillus anthracis domain"/>
    <property type="match status" value="1"/>
</dbReference>
<dbReference type="EMBL" id="CP001878">
    <property type="protein sequence ID" value="ADC51324.1"/>
    <property type="molecule type" value="Genomic_DNA"/>
</dbReference>
<dbReference type="HOGENOM" id="CLU_053294_0_0_9"/>
<dbReference type="Proteomes" id="UP000001544">
    <property type="component" value="Chromosome"/>
</dbReference>
<dbReference type="KEGG" id="bpf:BpOF4_16395"/>
<feature type="domain" description="DUF4179" evidence="2">
    <location>
        <begin position="45"/>
        <end position="127"/>
    </location>
</feature>
<evidence type="ECO:0000313" key="4">
    <source>
        <dbReference type="Proteomes" id="UP000001544"/>
    </source>
</evidence>
<evidence type="ECO:0000313" key="3">
    <source>
        <dbReference type="EMBL" id="ADC51324.1"/>
    </source>
</evidence>
<keyword evidence="1" id="KW-0472">Membrane</keyword>
<keyword evidence="1" id="KW-0812">Transmembrane</keyword>
<dbReference type="AlphaFoldDB" id="D3FQ31"/>
<protein>
    <recommendedName>
        <fullName evidence="2">DUF4179 domain-containing protein</fullName>
    </recommendedName>
</protein>
<reference evidence="3 4" key="1">
    <citation type="journal article" date="2011" name="Environ. Microbiol.">
        <title>Genome of alkaliphilic Bacillus pseudofirmus OF4 reveals adaptations that support the ability to grow in an external pH range from 7.5 to 11.4.</title>
        <authorList>
            <person name="Janto B."/>
            <person name="Ahmed A."/>
            <person name="Ito M."/>
            <person name="Liu J."/>
            <person name="Hicks D.B."/>
            <person name="Pagni S."/>
            <person name="Fackelmayer O.J."/>
            <person name="Smith T.A."/>
            <person name="Earl J."/>
            <person name="Elbourne L.D."/>
            <person name="Hassan K."/>
            <person name="Paulsen I.T."/>
            <person name="Kolsto A.B."/>
            <person name="Tourasse N.J."/>
            <person name="Ehrlich G.D."/>
            <person name="Boissy R."/>
            <person name="Ivey D.M."/>
            <person name="Li G."/>
            <person name="Xue Y."/>
            <person name="Ma Y."/>
            <person name="Hu F.Z."/>
            <person name="Krulwich T.A."/>
        </authorList>
    </citation>
    <scope>NUCLEOTIDE SEQUENCE [LARGE SCALE GENOMIC DNA]</scope>
    <source>
        <strain evidence="4">ATCC BAA-2126 / JCM 17055 / OF4</strain>
    </source>
</reference>
<dbReference type="STRING" id="398511.BpOF4_16395"/>
<evidence type="ECO:0000256" key="1">
    <source>
        <dbReference type="SAM" id="Phobius"/>
    </source>
</evidence>
<evidence type="ECO:0000259" key="2">
    <source>
        <dbReference type="Pfam" id="PF13786"/>
    </source>
</evidence>
<accession>D3FQ31</accession>
<name>D3FQ31_ALKPO</name>
<organism evidence="3 4">
    <name type="scientific">Alkalihalophilus pseudofirmus (strain ATCC BAA-2126 / JCM 17055 / OF4)</name>
    <name type="common">Bacillus pseudofirmus</name>
    <dbReference type="NCBI Taxonomy" id="398511"/>
    <lineage>
        <taxon>Bacteria</taxon>
        <taxon>Bacillati</taxon>
        <taxon>Bacillota</taxon>
        <taxon>Bacilli</taxon>
        <taxon>Bacillales</taxon>
        <taxon>Bacillaceae</taxon>
        <taxon>Alkalihalophilus</taxon>
    </lineage>
</organism>
<dbReference type="eggNOG" id="ENOG502Z98F">
    <property type="taxonomic scope" value="Bacteria"/>
</dbReference>
<dbReference type="RefSeq" id="WP_012958686.1">
    <property type="nucleotide sequence ID" value="NC_013791.2"/>
</dbReference>
<keyword evidence="1" id="KW-1133">Transmembrane helix</keyword>
<feature type="transmembrane region" description="Helical" evidence="1">
    <location>
        <begin position="45"/>
        <end position="64"/>
    </location>
</feature>
<proteinExistence type="predicted"/>
<dbReference type="InterPro" id="IPR025436">
    <property type="entry name" value="DUF4179"/>
</dbReference>